<dbReference type="GO" id="GO:0003984">
    <property type="term" value="F:acetolactate synthase activity"/>
    <property type="evidence" value="ECO:0007669"/>
    <property type="project" value="UniProtKB-EC"/>
</dbReference>
<dbReference type="PANTHER" id="PTHR18968:SF167">
    <property type="entry name" value="ACETOLACTATE SYNTHASE LARGE SUBUNIT ILVB2-RELATED"/>
    <property type="match status" value="1"/>
</dbReference>
<dbReference type="AlphaFoldDB" id="A0A7I7XW17"/>
<evidence type="ECO:0000256" key="5">
    <source>
        <dbReference type="ARBA" id="ARBA00022630"/>
    </source>
</evidence>
<evidence type="ECO:0000256" key="2">
    <source>
        <dbReference type="ARBA" id="ARBA00005025"/>
    </source>
</evidence>
<evidence type="ECO:0000259" key="14">
    <source>
        <dbReference type="Pfam" id="PF02776"/>
    </source>
</evidence>
<comment type="catalytic activity">
    <reaction evidence="9">
        <text>2 pyruvate + H(+) = (2S)-2-acetolactate + CO2</text>
        <dbReference type="Rhea" id="RHEA:25249"/>
        <dbReference type="ChEBI" id="CHEBI:15361"/>
        <dbReference type="ChEBI" id="CHEBI:15378"/>
        <dbReference type="ChEBI" id="CHEBI:16526"/>
        <dbReference type="ChEBI" id="CHEBI:58476"/>
        <dbReference type="EC" id="2.2.1.6"/>
    </reaction>
</comment>
<dbReference type="GO" id="GO:0009097">
    <property type="term" value="P:isoleucine biosynthetic process"/>
    <property type="evidence" value="ECO:0007669"/>
    <property type="project" value="UniProtKB-UniPathway"/>
</dbReference>
<dbReference type="EMBL" id="AP022612">
    <property type="protein sequence ID" value="BBZ33364.1"/>
    <property type="molecule type" value="Genomic_DNA"/>
</dbReference>
<comment type="pathway">
    <text evidence="1">Amino-acid biosynthesis; L-isoleucine biosynthesis; L-isoleucine from 2-oxobutanoate: step 1/4.</text>
</comment>
<dbReference type="UniPathway" id="UPA00047">
    <property type="reaction ID" value="UER00055"/>
</dbReference>
<evidence type="ECO:0000313" key="16">
    <source>
        <dbReference type="Proteomes" id="UP000466931"/>
    </source>
</evidence>
<comment type="pathway">
    <text evidence="2">Amino-acid biosynthesis; L-valine biosynthesis; L-valine from pyruvate: step 1/4.</text>
</comment>
<accession>A0A7I7XW17</accession>
<comment type="similarity">
    <text evidence="3 10">Belongs to the TPP enzyme family.</text>
</comment>
<feature type="domain" description="Thiamine pyrophosphate enzyme N-terminal TPP-binding" evidence="14">
    <location>
        <begin position="17"/>
        <end position="126"/>
    </location>
</feature>
<reference evidence="15" key="2">
    <citation type="submission" date="2020-02" db="EMBL/GenBank/DDBJ databases">
        <authorList>
            <person name="Matsumoto Y."/>
            <person name="Motooka D."/>
            <person name="Nakamura S."/>
        </authorList>
    </citation>
    <scope>NUCLEOTIDE SEQUENCE</scope>
    <source>
        <strain evidence="15">JCM 13671</strain>
    </source>
</reference>
<dbReference type="SUPFAM" id="SSF52467">
    <property type="entry name" value="DHS-like NAD/FAD-binding domain"/>
    <property type="match status" value="1"/>
</dbReference>
<dbReference type="CDD" id="cd00568">
    <property type="entry name" value="TPP_enzymes"/>
    <property type="match status" value="1"/>
</dbReference>
<dbReference type="GO" id="GO:0000287">
    <property type="term" value="F:magnesium ion binding"/>
    <property type="evidence" value="ECO:0007669"/>
    <property type="project" value="InterPro"/>
</dbReference>
<evidence type="ECO:0000256" key="11">
    <source>
        <dbReference type="SAM" id="MobiDB-lite"/>
    </source>
</evidence>
<evidence type="ECO:0000313" key="15">
    <source>
        <dbReference type="EMBL" id="BBZ33364.1"/>
    </source>
</evidence>
<keyword evidence="7 10" id="KW-0786">Thiamine pyrophosphate</keyword>
<dbReference type="RefSeq" id="WP_085150356.1">
    <property type="nucleotide sequence ID" value="NZ_AP022612.1"/>
</dbReference>
<protein>
    <recommendedName>
        <fullName evidence="4">acetolactate synthase</fullName>
        <ecNumber evidence="4">2.2.1.6</ecNumber>
    </recommendedName>
</protein>
<feature type="region of interest" description="Disordered" evidence="11">
    <location>
        <begin position="552"/>
        <end position="573"/>
    </location>
</feature>
<evidence type="ECO:0000259" key="12">
    <source>
        <dbReference type="Pfam" id="PF00205"/>
    </source>
</evidence>
<dbReference type="Pfam" id="PF00205">
    <property type="entry name" value="TPP_enzyme_M"/>
    <property type="match status" value="1"/>
</dbReference>
<keyword evidence="6" id="KW-0274">FAD</keyword>
<dbReference type="PANTHER" id="PTHR18968">
    <property type="entry name" value="THIAMINE PYROPHOSPHATE ENZYMES"/>
    <property type="match status" value="1"/>
</dbReference>
<evidence type="ECO:0000256" key="1">
    <source>
        <dbReference type="ARBA" id="ARBA00004974"/>
    </source>
</evidence>
<evidence type="ECO:0000256" key="3">
    <source>
        <dbReference type="ARBA" id="ARBA00007812"/>
    </source>
</evidence>
<evidence type="ECO:0000256" key="7">
    <source>
        <dbReference type="ARBA" id="ARBA00023052"/>
    </source>
</evidence>
<name>A0A7I7XW17_9MYCO</name>
<dbReference type="InterPro" id="IPR045229">
    <property type="entry name" value="TPP_enz"/>
</dbReference>
<gene>
    <name evidence="15" type="ORF">MCNF_19690</name>
</gene>
<feature type="domain" description="Thiamine pyrophosphate enzyme central" evidence="12">
    <location>
        <begin position="217"/>
        <end position="314"/>
    </location>
</feature>
<dbReference type="EC" id="2.2.1.6" evidence="4"/>
<dbReference type="OrthoDB" id="2254214at2"/>
<dbReference type="InterPro" id="IPR029035">
    <property type="entry name" value="DHS-like_NAD/FAD-binding_dom"/>
</dbReference>
<dbReference type="GO" id="GO:0030976">
    <property type="term" value="F:thiamine pyrophosphate binding"/>
    <property type="evidence" value="ECO:0007669"/>
    <property type="project" value="InterPro"/>
</dbReference>
<proteinExistence type="inferred from homology"/>
<keyword evidence="16" id="KW-1185">Reference proteome</keyword>
<organism evidence="15 16">
    <name type="scientific">Mycolicibacterium confluentis</name>
    <dbReference type="NCBI Taxonomy" id="28047"/>
    <lineage>
        <taxon>Bacteria</taxon>
        <taxon>Bacillati</taxon>
        <taxon>Actinomycetota</taxon>
        <taxon>Actinomycetes</taxon>
        <taxon>Mycobacteriales</taxon>
        <taxon>Mycobacteriaceae</taxon>
        <taxon>Mycolicibacterium</taxon>
    </lineage>
</organism>
<dbReference type="UniPathway" id="UPA00049">
    <property type="reaction ID" value="UER00059"/>
</dbReference>
<reference evidence="15" key="1">
    <citation type="journal article" date="2019" name="Emerg. Microbes Infect.">
        <title>Comprehensive subspecies identification of 175 nontuberculous mycobacteria species based on 7547 genomic profiles.</title>
        <authorList>
            <person name="Matsumoto Y."/>
            <person name="Kinjo T."/>
            <person name="Motooka D."/>
            <person name="Nabeya D."/>
            <person name="Jung N."/>
            <person name="Uechi K."/>
            <person name="Horii T."/>
            <person name="Iida T."/>
            <person name="Fujita J."/>
            <person name="Nakamura S."/>
        </authorList>
    </citation>
    <scope>NUCLEOTIDE SEQUENCE [LARGE SCALE GENOMIC DNA]</scope>
    <source>
        <strain evidence="15">JCM 13671</strain>
    </source>
</reference>
<dbReference type="InterPro" id="IPR011766">
    <property type="entry name" value="TPP_enzyme_TPP-bd"/>
</dbReference>
<feature type="domain" description="Thiamine pyrophosphate enzyme TPP-binding" evidence="13">
    <location>
        <begin position="387"/>
        <end position="535"/>
    </location>
</feature>
<keyword evidence="8" id="KW-0100">Branched-chain amino acid biosynthesis</keyword>
<keyword evidence="8" id="KW-0028">Amino-acid biosynthesis</keyword>
<keyword evidence="5" id="KW-0285">Flavoprotein</keyword>
<dbReference type="InterPro" id="IPR012000">
    <property type="entry name" value="Thiamin_PyroP_enz_cen_dom"/>
</dbReference>
<dbReference type="SUPFAM" id="SSF52518">
    <property type="entry name" value="Thiamin diphosphate-binding fold (THDP-binding)"/>
    <property type="match status" value="2"/>
</dbReference>
<dbReference type="InterPro" id="IPR012001">
    <property type="entry name" value="Thiamin_PyroP_enz_TPP-bd_dom"/>
</dbReference>
<sequence>MTSHDEPTNAGDEFPRVVDEIVEALVHSGITHVFGVGGANIEDVYDALQSRPEITAVLAKHEASAANMADGYARAGAPFGVVLATSGGGTLNLVPALGESFTSRVPVLALVGQAPLAMDGRGSFQDTSGRGGSLNAEALFGQISVYCRRIESPAQVHTAVSDAIAAARTGGPAVLLLPKDIQQAKTHREPHRPRTSQRPNGHVDPRLIAHAVDSGPVTIIVGDQVARDDARPAVERLRAALGARIAAAPDAKDCVEHRGADWVGVTGVMGHPGVADAIDAAAMCLLIGTRLPATASAGLQQALSRTRTVSIGSARPFVDAVHFHSDDLRITLTELSELLGRRRHGTAPAQPLARLRPPPHDGPGIRYADVITALDQHLPDGVDIVADAGNTGAAAIHDLPVRRDGRFLVALGMGGMGYSFGASIGVACWRRRPTVVIAGDGSFFMHGMEIHTAVEHRLPITFVLLNNNAHAMCVTREQLFYGGDYTYNRFRPSRLAAGLAAMFPTLTATEVSDLPALDEALEFARLMRGPSVISVDCSADEIPPFAPFLGAAPPRPQTNSHEREVTNHVAARA</sequence>
<dbReference type="Pfam" id="PF02775">
    <property type="entry name" value="TPP_enzyme_C"/>
    <property type="match status" value="1"/>
</dbReference>
<dbReference type="Gene3D" id="3.40.50.970">
    <property type="match status" value="2"/>
</dbReference>
<evidence type="ECO:0000256" key="8">
    <source>
        <dbReference type="ARBA" id="ARBA00023304"/>
    </source>
</evidence>
<dbReference type="Pfam" id="PF02776">
    <property type="entry name" value="TPP_enzyme_N"/>
    <property type="match status" value="1"/>
</dbReference>
<dbReference type="GO" id="GO:0050660">
    <property type="term" value="F:flavin adenine dinucleotide binding"/>
    <property type="evidence" value="ECO:0007669"/>
    <property type="project" value="TreeGrafter"/>
</dbReference>
<dbReference type="CDD" id="cd07035">
    <property type="entry name" value="TPP_PYR_POX_like"/>
    <property type="match status" value="1"/>
</dbReference>
<evidence type="ECO:0000256" key="10">
    <source>
        <dbReference type="RuleBase" id="RU362132"/>
    </source>
</evidence>
<evidence type="ECO:0000256" key="4">
    <source>
        <dbReference type="ARBA" id="ARBA00013145"/>
    </source>
</evidence>
<dbReference type="Gene3D" id="3.40.50.1220">
    <property type="entry name" value="TPP-binding domain"/>
    <property type="match status" value="1"/>
</dbReference>
<evidence type="ECO:0000256" key="6">
    <source>
        <dbReference type="ARBA" id="ARBA00022827"/>
    </source>
</evidence>
<dbReference type="Proteomes" id="UP000466931">
    <property type="component" value="Chromosome"/>
</dbReference>
<dbReference type="InterPro" id="IPR029061">
    <property type="entry name" value="THDP-binding"/>
</dbReference>
<feature type="region of interest" description="Disordered" evidence="11">
    <location>
        <begin position="184"/>
        <end position="203"/>
    </location>
</feature>
<dbReference type="GO" id="GO:0009099">
    <property type="term" value="P:L-valine biosynthetic process"/>
    <property type="evidence" value="ECO:0007669"/>
    <property type="project" value="UniProtKB-UniPathway"/>
</dbReference>
<evidence type="ECO:0000256" key="9">
    <source>
        <dbReference type="ARBA" id="ARBA00048670"/>
    </source>
</evidence>
<dbReference type="GO" id="GO:0005948">
    <property type="term" value="C:acetolactate synthase complex"/>
    <property type="evidence" value="ECO:0007669"/>
    <property type="project" value="TreeGrafter"/>
</dbReference>
<evidence type="ECO:0000259" key="13">
    <source>
        <dbReference type="Pfam" id="PF02775"/>
    </source>
</evidence>